<dbReference type="RefSeq" id="WP_003220196.1">
    <property type="nucleotide sequence ID" value="NC_014479.1"/>
</dbReference>
<evidence type="ECO:0000313" key="3">
    <source>
        <dbReference type="Proteomes" id="UP000002233"/>
    </source>
</evidence>
<feature type="chain" id="PRO_5039580196" evidence="1">
    <location>
        <begin position="19"/>
        <end position="187"/>
    </location>
</feature>
<gene>
    <name evidence="2" type="ordered locus">BSUW23_09480</name>
</gene>
<protein>
    <submittedName>
        <fullName evidence="2">Bateriophage-related protein</fullName>
    </submittedName>
</protein>
<sequence>MKKYLLALIIILSGCSNVTNTESADAYDNKNNFNAIPFEQFIKGYNTNIDQIHDDKEKHPSHIVADDHFKKVNKNRYINTLVKESDYDSDKSYLIEGIFDENKNLIEIKAKVDMPTDKHSIFVPSRKGVQAARALLKTLDFDEDTLDHAFENANPDYSETNNLYRVTCSLMPEEKKFTLTFQLKDEI</sequence>
<dbReference type="AlphaFoldDB" id="E0TX36"/>
<proteinExistence type="predicted"/>
<dbReference type="HOGENOM" id="CLU_1444987_0_0_9"/>
<evidence type="ECO:0000256" key="1">
    <source>
        <dbReference type="SAM" id="SignalP"/>
    </source>
</evidence>
<organism evidence="2 3">
    <name type="scientific">Bacillus spizizenii (strain ATCC 23059 / NRRL B-14472 / W23)</name>
    <name type="common">Bacillus subtilis subsp. spizizenii</name>
    <dbReference type="NCBI Taxonomy" id="655816"/>
    <lineage>
        <taxon>Bacteria</taxon>
        <taxon>Bacillati</taxon>
        <taxon>Bacillota</taxon>
        <taxon>Bacilli</taxon>
        <taxon>Bacillales</taxon>
        <taxon>Bacillaceae</taxon>
        <taxon>Bacillus</taxon>
    </lineage>
</organism>
<dbReference type="EMBL" id="CP002183">
    <property type="protein sequence ID" value="ADM37942.1"/>
    <property type="molecule type" value="Genomic_DNA"/>
</dbReference>
<dbReference type="PROSITE" id="PS51257">
    <property type="entry name" value="PROKAR_LIPOPROTEIN"/>
    <property type="match status" value="1"/>
</dbReference>
<feature type="signal peptide" evidence="1">
    <location>
        <begin position="1"/>
        <end position="18"/>
    </location>
</feature>
<dbReference type="KEGG" id="bss:BSUW23_09480"/>
<accession>E0TX36</accession>
<name>E0TX36_BACSH</name>
<reference evidence="2 3" key="2">
    <citation type="journal article" date="2011" name="Microbiology">
        <title>The genome sequence of Bacillus subtilis subsp. spizizenii W23: insights into speciation within the B. subtilis complex and into the history of B. subtilis genetics.</title>
        <authorList>
            <person name="Zeigler D.R."/>
        </authorList>
    </citation>
    <scope>NUCLEOTIDE SEQUENCE [LARGE SCALE GENOMIC DNA]</scope>
    <source>
        <strain evidence="3">ATCC 23059 / NRRL B-14472 / W23</strain>
    </source>
</reference>
<dbReference type="Proteomes" id="UP000002233">
    <property type="component" value="Chromosome"/>
</dbReference>
<keyword evidence="1" id="KW-0732">Signal</keyword>
<evidence type="ECO:0000313" key="2">
    <source>
        <dbReference type="EMBL" id="ADM37942.1"/>
    </source>
</evidence>
<reference key="1">
    <citation type="submission" date="2010-08" db="EMBL/GenBank/DDBJ databases">
        <authorList>
            <person name="Zeigler D.R."/>
        </authorList>
    </citation>
    <scope>NUCLEOTIDE SEQUENCE</scope>
    <source>
        <strain>W23</strain>
    </source>
</reference>